<dbReference type="Proteomes" id="UP000660708">
    <property type="component" value="Unassembled WGS sequence"/>
</dbReference>
<comment type="caution">
    <text evidence="1">The sequence shown here is derived from an EMBL/GenBank/DDBJ whole genome shotgun (WGS) entry which is preliminary data.</text>
</comment>
<reference evidence="1 2" key="1">
    <citation type="submission" date="2015-06" db="EMBL/GenBank/DDBJ databases">
        <title>Genome sequence of Pseudoalteromonas peptidolytica.</title>
        <authorList>
            <person name="Xie B.-B."/>
            <person name="Rong J.-C."/>
            <person name="Qin Q.-L."/>
            <person name="Zhang Y.-Z."/>
        </authorList>
    </citation>
    <scope>NUCLEOTIDE SEQUENCE [LARGE SCALE GENOMIC DNA]</scope>
    <source>
        <strain evidence="1 2">F12-50-A1</strain>
    </source>
</reference>
<proteinExistence type="predicted"/>
<name>A0A8I0MX12_9GAMM</name>
<keyword evidence="2" id="KW-1185">Reference proteome</keyword>
<sequence>MLFTGVYLVDSTALCLTKDGYISLSSAAKGMLFVGCICQQ</sequence>
<gene>
    <name evidence="1" type="ORF">PPEP_a2776</name>
</gene>
<dbReference type="AlphaFoldDB" id="A0A8I0MX12"/>
<evidence type="ECO:0000313" key="2">
    <source>
        <dbReference type="Proteomes" id="UP000660708"/>
    </source>
</evidence>
<evidence type="ECO:0000313" key="1">
    <source>
        <dbReference type="EMBL" id="MBE0346679.1"/>
    </source>
</evidence>
<protein>
    <submittedName>
        <fullName evidence="1">Uncharacterized protein</fullName>
    </submittedName>
</protein>
<organism evidence="1 2">
    <name type="scientific">Pseudoalteromonas peptidolytica F12-50-A1</name>
    <dbReference type="NCBI Taxonomy" id="1315280"/>
    <lineage>
        <taxon>Bacteria</taxon>
        <taxon>Pseudomonadati</taxon>
        <taxon>Pseudomonadota</taxon>
        <taxon>Gammaproteobacteria</taxon>
        <taxon>Alteromonadales</taxon>
        <taxon>Pseudoalteromonadaceae</taxon>
        <taxon>Pseudoalteromonas</taxon>
    </lineage>
</organism>
<dbReference type="EMBL" id="AQHF01000024">
    <property type="protein sequence ID" value="MBE0346679.1"/>
    <property type="molecule type" value="Genomic_DNA"/>
</dbReference>
<accession>A0A8I0MX12</accession>